<reference evidence="3 4" key="1">
    <citation type="submission" date="2016-10" db="EMBL/GenBank/DDBJ databases">
        <title>Proteomics and genomics reveal pathogen-plant mechanisms compatible with a hemibiotrophic lifestyle of Diplodia corticola.</title>
        <authorList>
            <person name="Fernandes I."/>
            <person name="De Jonge R."/>
            <person name="Van De Peer Y."/>
            <person name="Devreese B."/>
            <person name="Alves A."/>
            <person name="Esteves A.C."/>
        </authorList>
    </citation>
    <scope>NUCLEOTIDE SEQUENCE [LARGE SCALE GENOMIC DNA]</scope>
    <source>
        <strain evidence="3 4">CBS 112549</strain>
    </source>
</reference>
<accession>A0A1J9RKG1</accession>
<feature type="domain" description="RING-type" evidence="2">
    <location>
        <begin position="31"/>
        <end position="95"/>
    </location>
</feature>
<evidence type="ECO:0000256" key="1">
    <source>
        <dbReference type="PROSITE-ProRule" id="PRU00175"/>
    </source>
</evidence>
<evidence type="ECO:0000259" key="2">
    <source>
        <dbReference type="PROSITE" id="PS50089"/>
    </source>
</evidence>
<keyword evidence="1" id="KW-0479">Metal-binding</keyword>
<evidence type="ECO:0000313" key="3">
    <source>
        <dbReference type="EMBL" id="OJD29007.1"/>
    </source>
</evidence>
<name>A0A1J9RKG1_9PEZI</name>
<protein>
    <submittedName>
        <fullName evidence="3">Ring finger protein 32</fullName>
    </submittedName>
</protein>
<dbReference type="Proteomes" id="UP000183809">
    <property type="component" value="Unassembled WGS sequence"/>
</dbReference>
<dbReference type="OrthoDB" id="10643296at2759"/>
<dbReference type="InterPro" id="IPR001841">
    <property type="entry name" value="Znf_RING"/>
</dbReference>
<proteinExistence type="predicted"/>
<dbReference type="EMBL" id="MNUE01000098">
    <property type="protein sequence ID" value="OJD29007.1"/>
    <property type="molecule type" value="Genomic_DNA"/>
</dbReference>
<dbReference type="SUPFAM" id="SSF57850">
    <property type="entry name" value="RING/U-box"/>
    <property type="match status" value="1"/>
</dbReference>
<dbReference type="GeneID" id="31020326"/>
<dbReference type="AlphaFoldDB" id="A0A1J9RKG1"/>
<keyword evidence="1" id="KW-0862">Zinc</keyword>
<dbReference type="GO" id="GO:0008270">
    <property type="term" value="F:zinc ion binding"/>
    <property type="evidence" value="ECO:0007669"/>
    <property type="project" value="UniProtKB-KW"/>
</dbReference>
<dbReference type="InterPro" id="IPR013083">
    <property type="entry name" value="Znf_RING/FYVE/PHD"/>
</dbReference>
<evidence type="ECO:0000313" key="4">
    <source>
        <dbReference type="Proteomes" id="UP000183809"/>
    </source>
</evidence>
<comment type="caution">
    <text evidence="3">The sequence shown here is derived from an EMBL/GenBank/DDBJ whole genome shotgun (WGS) entry which is preliminary data.</text>
</comment>
<dbReference type="PROSITE" id="PS50089">
    <property type="entry name" value="ZF_RING_2"/>
    <property type="match status" value="1"/>
</dbReference>
<dbReference type="RefSeq" id="XP_020125267.1">
    <property type="nucleotide sequence ID" value="XM_020280062.1"/>
</dbReference>
<dbReference type="Gene3D" id="3.30.40.10">
    <property type="entry name" value="Zinc/RING finger domain, C3HC4 (zinc finger)"/>
    <property type="match status" value="1"/>
</dbReference>
<sequence length="189" mass="21620">MASSTGRIVDLIQYTQSAAPTAGRFNADEECAICLTPLSEEGPYNALGNDRFQAEFDGTFLACSAGHPFHSHCILRGIMSQRSSRGLEDRCPQCRRRLFIDIEYVKNRQERYQARVEWASEEDRPDHMLVLNEVMQVRVLLDKAVYERGLEAWVQVEVVGDSGEPDEYTRAMERAEELDQEIERQETSL</sequence>
<gene>
    <name evidence="3" type="ORF">BKCO1_9800015</name>
</gene>
<dbReference type="SMART" id="SM00184">
    <property type="entry name" value="RING"/>
    <property type="match status" value="1"/>
</dbReference>
<organism evidence="3 4">
    <name type="scientific">Diplodia corticola</name>
    <dbReference type="NCBI Taxonomy" id="236234"/>
    <lineage>
        <taxon>Eukaryota</taxon>
        <taxon>Fungi</taxon>
        <taxon>Dikarya</taxon>
        <taxon>Ascomycota</taxon>
        <taxon>Pezizomycotina</taxon>
        <taxon>Dothideomycetes</taxon>
        <taxon>Dothideomycetes incertae sedis</taxon>
        <taxon>Botryosphaeriales</taxon>
        <taxon>Botryosphaeriaceae</taxon>
        <taxon>Diplodia</taxon>
    </lineage>
</organism>
<keyword evidence="4" id="KW-1185">Reference proteome</keyword>
<keyword evidence="1" id="KW-0863">Zinc-finger</keyword>